<comment type="caution">
    <text evidence="2">The sequence shown here is derived from an EMBL/GenBank/DDBJ whole genome shotgun (WGS) entry which is preliminary data.</text>
</comment>
<sequence length="457" mass="52285">MKKFFNSLKFILKAFLLVIILLVGWAFINITNLIKGKKSLDKDSLSKNMFGADEAKAEIPENTFSCPFVAYFDGKKFQIENDFLCGKFSRYFRSITSQPDLLKFYHAPKKRDGKLAFQLQENEAEESFINQLRFIRVAHPKNSEVIVDSGFEKFHVIEWASLQKITSAKEVLVNGAKDASNRFNDKKKFFEKGFESNSLILNKNDRLEFAFSNLKNDSNPVLIVKSTFRDFMMGEVGEMKKIASFASFIYSPAVLRLGLLFITAIYFVFGRKTFGDWPAFLPVIFGTEVKSIRFSYRDEMGNFKQAAINKPRAWNFSSEAIALPKEAVMEDGSMCIKAEFTKRHKLAFAGVLQSDFNLPYRDEELFVKSANSSRLGDVSELISGKNKKSLHLIPGDTVDIELEDPIISLNKDEKETYLMQSFGVYTPLSSKYKKIAGDWFKKIPAEVRDYYARMAKK</sequence>
<dbReference type="AlphaFoldDB" id="A0A1F5B2C5"/>
<evidence type="ECO:0000313" key="3">
    <source>
        <dbReference type="Proteomes" id="UP000176431"/>
    </source>
</evidence>
<evidence type="ECO:0000313" key="2">
    <source>
        <dbReference type="EMBL" id="OGD24753.1"/>
    </source>
</evidence>
<protein>
    <submittedName>
        <fullName evidence="2">Uncharacterized protein</fullName>
    </submittedName>
</protein>
<accession>A0A1F5B2C5</accession>
<feature type="transmembrane region" description="Helical" evidence="1">
    <location>
        <begin position="248"/>
        <end position="269"/>
    </location>
</feature>
<keyword evidence="1" id="KW-0812">Transmembrane</keyword>
<dbReference type="EMBL" id="MEYK01000034">
    <property type="protein sequence ID" value="OGD24753.1"/>
    <property type="molecule type" value="Genomic_DNA"/>
</dbReference>
<reference evidence="2 3" key="1">
    <citation type="journal article" date="2016" name="Nat. Commun.">
        <title>Thousands of microbial genomes shed light on interconnected biogeochemical processes in an aquifer system.</title>
        <authorList>
            <person name="Anantharaman K."/>
            <person name="Brown C.T."/>
            <person name="Hug L.A."/>
            <person name="Sharon I."/>
            <person name="Castelle C.J."/>
            <person name="Probst A.J."/>
            <person name="Thomas B.C."/>
            <person name="Singh A."/>
            <person name="Wilkins M.J."/>
            <person name="Karaoz U."/>
            <person name="Brodie E.L."/>
            <person name="Williams K.H."/>
            <person name="Hubbard S.S."/>
            <person name="Banfield J.F."/>
        </authorList>
    </citation>
    <scope>NUCLEOTIDE SEQUENCE [LARGE SCALE GENOMIC DNA]</scope>
</reference>
<evidence type="ECO:0000256" key="1">
    <source>
        <dbReference type="SAM" id="Phobius"/>
    </source>
</evidence>
<gene>
    <name evidence="2" type="ORF">A2819_00760</name>
</gene>
<name>A0A1F5B2C5_9BACT</name>
<dbReference type="Proteomes" id="UP000176431">
    <property type="component" value="Unassembled WGS sequence"/>
</dbReference>
<organism evidence="2 3">
    <name type="scientific">Candidatus Azambacteria bacterium RIFCSPHIGHO2_01_FULL_40_24</name>
    <dbReference type="NCBI Taxonomy" id="1797301"/>
    <lineage>
        <taxon>Bacteria</taxon>
        <taxon>Candidatus Azamiibacteriota</taxon>
    </lineage>
</organism>
<keyword evidence="1" id="KW-1133">Transmembrane helix</keyword>
<keyword evidence="1" id="KW-0472">Membrane</keyword>
<proteinExistence type="predicted"/>